<accession>A0A2H0K9Y2</accession>
<gene>
    <name evidence="1" type="ORF">COV91_06110</name>
</gene>
<comment type="caution">
    <text evidence="1">The sequence shown here is derived from an EMBL/GenBank/DDBJ whole genome shotgun (WGS) entry which is preliminary data.</text>
</comment>
<dbReference type="Gene3D" id="3.30.2310.20">
    <property type="entry name" value="RelE-like"/>
    <property type="match status" value="1"/>
</dbReference>
<dbReference type="EMBL" id="PCVG01000083">
    <property type="protein sequence ID" value="PIQ68071.1"/>
    <property type="molecule type" value="Genomic_DNA"/>
</dbReference>
<dbReference type="InterPro" id="IPR035093">
    <property type="entry name" value="RelE/ParE_toxin_dom_sf"/>
</dbReference>
<name>A0A2H0K9Y2_9BACT</name>
<evidence type="ECO:0008006" key="3">
    <source>
        <dbReference type="Google" id="ProtNLM"/>
    </source>
</evidence>
<dbReference type="AlphaFoldDB" id="A0A2H0K9Y2"/>
<protein>
    <recommendedName>
        <fullName evidence="3">Plasmid stabilization protein</fullName>
    </recommendedName>
</protein>
<reference evidence="1 2" key="1">
    <citation type="submission" date="2017-09" db="EMBL/GenBank/DDBJ databases">
        <title>Depth-based differentiation of microbial function through sediment-hosted aquifers and enrichment of novel symbionts in the deep terrestrial subsurface.</title>
        <authorList>
            <person name="Probst A.J."/>
            <person name="Ladd B."/>
            <person name="Jarett J.K."/>
            <person name="Geller-Mcgrath D.E."/>
            <person name="Sieber C.M."/>
            <person name="Emerson J.B."/>
            <person name="Anantharaman K."/>
            <person name="Thomas B.C."/>
            <person name="Malmstrom R."/>
            <person name="Stieglmeier M."/>
            <person name="Klingl A."/>
            <person name="Woyke T."/>
            <person name="Ryan C.M."/>
            <person name="Banfield J.F."/>
        </authorList>
    </citation>
    <scope>NUCLEOTIDE SEQUENCE [LARGE SCALE GENOMIC DNA]</scope>
    <source>
        <strain evidence="1">CG11_big_fil_rev_8_21_14_0_20_46_11</strain>
    </source>
</reference>
<sequence>MDWAISLSRQAEKFLARNHIVDAFVTEQILKALRKFSGKIVALDIRQMTGVWSGHFRIRSGKIRLIFSVDFYEKKVLVEVVDFRGNVYK</sequence>
<dbReference type="Proteomes" id="UP000229342">
    <property type="component" value="Unassembled WGS sequence"/>
</dbReference>
<evidence type="ECO:0000313" key="2">
    <source>
        <dbReference type="Proteomes" id="UP000229342"/>
    </source>
</evidence>
<dbReference type="SUPFAM" id="SSF143011">
    <property type="entry name" value="RelE-like"/>
    <property type="match status" value="1"/>
</dbReference>
<proteinExistence type="predicted"/>
<organism evidence="1 2">
    <name type="scientific">Candidatus Taylorbacteria bacterium CG11_big_fil_rev_8_21_14_0_20_46_11</name>
    <dbReference type="NCBI Taxonomy" id="1975025"/>
    <lineage>
        <taxon>Bacteria</taxon>
        <taxon>Candidatus Tayloriibacteriota</taxon>
    </lineage>
</organism>
<evidence type="ECO:0000313" key="1">
    <source>
        <dbReference type="EMBL" id="PIQ68071.1"/>
    </source>
</evidence>